<dbReference type="Pfam" id="PF06251">
    <property type="entry name" value="Caps_syn_GfcC_C"/>
    <property type="match status" value="1"/>
</dbReference>
<evidence type="ECO:0000259" key="2">
    <source>
        <dbReference type="Pfam" id="PF06251"/>
    </source>
</evidence>
<keyword evidence="5" id="KW-1185">Reference proteome</keyword>
<comment type="caution">
    <text evidence="4">The sequence shown here is derived from an EMBL/GenBank/DDBJ whole genome shotgun (WGS) entry which is preliminary data.</text>
</comment>
<dbReference type="EMBL" id="JAOBTT010000001">
    <property type="protein sequence ID" value="MDZ7279817.1"/>
    <property type="molecule type" value="Genomic_DNA"/>
</dbReference>
<evidence type="ECO:0000259" key="3">
    <source>
        <dbReference type="Pfam" id="PF20616"/>
    </source>
</evidence>
<dbReference type="Gene3D" id="3.10.560.10">
    <property type="entry name" value="Outer membrane lipoprotein wza domain like"/>
    <property type="match status" value="1"/>
</dbReference>
<evidence type="ECO:0000313" key="5">
    <source>
        <dbReference type="Proteomes" id="UP001288620"/>
    </source>
</evidence>
<reference evidence="5" key="1">
    <citation type="submission" date="2023-07" db="EMBL/GenBank/DDBJ databases">
        <title>Structural and functional analysis of rice phyllospheric bacteria for their antimicrobial properties and defense elicitation against blast disease.</title>
        <authorList>
            <person name="Sahu K.P."/>
            <person name="Asharani P."/>
            <person name="Kumar M."/>
            <person name="Reddy B."/>
            <person name="Kumar A."/>
        </authorList>
    </citation>
    <scope>NUCLEOTIDE SEQUENCE [LARGE SCALE GENOMIC DNA]</scope>
    <source>
        <strain evidence="5">OsEp_Plm_30P10</strain>
    </source>
</reference>
<dbReference type="RefSeq" id="WP_322543605.1">
    <property type="nucleotide sequence ID" value="NZ_JAOBTT010000001.1"/>
</dbReference>
<dbReference type="Proteomes" id="UP001288620">
    <property type="component" value="Unassembled WGS sequence"/>
</dbReference>
<feature type="chain" id="PRO_5047416220" evidence="1">
    <location>
        <begin position="22"/>
        <end position="245"/>
    </location>
</feature>
<protein>
    <submittedName>
        <fullName evidence="4">Capsule biosynthesis GfcC family protein</fullName>
    </submittedName>
</protein>
<feature type="signal peptide" evidence="1">
    <location>
        <begin position="1"/>
        <end position="21"/>
    </location>
</feature>
<evidence type="ECO:0000256" key="1">
    <source>
        <dbReference type="SAM" id="SignalP"/>
    </source>
</evidence>
<evidence type="ECO:0000313" key="4">
    <source>
        <dbReference type="EMBL" id="MDZ7279817.1"/>
    </source>
</evidence>
<name>A0ABU5LIR6_9GAMM</name>
<dbReference type="Pfam" id="PF20616">
    <property type="entry name" value="Caps_syn_GfcC_N"/>
    <property type="match status" value="1"/>
</dbReference>
<gene>
    <name evidence="4" type="ORF">N4G40_16295</name>
</gene>
<sequence length="245" mass="26375">MKNIPQRLAAALLLAVGPALADAQITVHRAQGQPTFQIGPVQNLSQLVTDPALQSAWSATAIAERGATAVAQRQQQQLLQDLRAWQADSSADLAATLGAVIHQLSAVQVIGRQFTSLDPDVVRLRPEANRTLSGQYDLYLVAAPETVTVAGALTAPGKVRWEPGKTVRAYLADHTPLSGADRNIATVISPDGQRREAPIAYWNQRHVEVEPGSLIWLGLDAGSLPWGKPDFNARMLSVLTHRIPD</sequence>
<accession>A0ABU5LIR6</accession>
<feature type="domain" description="Capsule biosynthesis GfcC-like N-terminal" evidence="3">
    <location>
        <begin position="22"/>
        <end position="141"/>
    </location>
</feature>
<proteinExistence type="predicted"/>
<dbReference type="InterPro" id="IPR046459">
    <property type="entry name" value="Caps_syn_GfcC_N"/>
</dbReference>
<dbReference type="InterPro" id="IPR010425">
    <property type="entry name" value="Caps_synth_GfcC-like_C"/>
</dbReference>
<dbReference type="Gene3D" id="3.10.20.700">
    <property type="match status" value="1"/>
</dbReference>
<feature type="domain" description="Capsule biosynthesis GfcC-like C-terminal" evidence="2">
    <location>
        <begin position="156"/>
        <end position="244"/>
    </location>
</feature>
<organism evidence="4 5">
    <name type="scientific">Pantoea eucrina</name>
    <dbReference type="NCBI Taxonomy" id="472693"/>
    <lineage>
        <taxon>Bacteria</taxon>
        <taxon>Pseudomonadati</taxon>
        <taxon>Pseudomonadota</taxon>
        <taxon>Gammaproteobacteria</taxon>
        <taxon>Enterobacterales</taxon>
        <taxon>Erwiniaceae</taxon>
        <taxon>Pantoea</taxon>
    </lineage>
</organism>
<keyword evidence="1" id="KW-0732">Signal</keyword>